<dbReference type="SUPFAM" id="SSF49562">
    <property type="entry name" value="C2 domain (Calcium/lipid-binding domain, CaLB)"/>
    <property type="match status" value="2"/>
</dbReference>
<keyword evidence="1" id="KW-1133">Transmembrane helix</keyword>
<proteinExistence type="predicted"/>
<organism evidence="3 4">
    <name type="scientific">Trichobilharzia regenti</name>
    <name type="common">Nasal bird schistosome</name>
    <dbReference type="NCBI Taxonomy" id="157069"/>
    <lineage>
        <taxon>Eukaryota</taxon>
        <taxon>Metazoa</taxon>
        <taxon>Spiralia</taxon>
        <taxon>Lophotrochozoa</taxon>
        <taxon>Platyhelminthes</taxon>
        <taxon>Trematoda</taxon>
        <taxon>Digenea</taxon>
        <taxon>Strigeidida</taxon>
        <taxon>Schistosomatoidea</taxon>
        <taxon>Schistosomatidae</taxon>
        <taxon>Trichobilharzia</taxon>
    </lineage>
</organism>
<accession>A0AA85K8I8</accession>
<dbReference type="Gene3D" id="2.60.40.150">
    <property type="entry name" value="C2 domain"/>
    <property type="match status" value="2"/>
</dbReference>
<dbReference type="Pfam" id="PF00168">
    <property type="entry name" value="C2"/>
    <property type="match status" value="2"/>
</dbReference>
<dbReference type="PANTHER" id="PTHR10024">
    <property type="entry name" value="SYNAPTOTAGMIN"/>
    <property type="match status" value="1"/>
</dbReference>
<evidence type="ECO:0000313" key="4">
    <source>
        <dbReference type="WBParaSite" id="TREG1_84620.1"/>
    </source>
</evidence>
<sequence>MIESHDFQNTESDLDKTETSQFSIGLAEFFHVKSIQLAIFLFAFILVLGILLTLFIGIMIMIYWRKMLSYGKHSMKAFTNTNTTVLKDNIANNKYDEKDIKPLEFNQVYTRKGILEFSITYCTKLHTLTVEIIRCRDLQYPQELTNYSTRVTITLAFWDDTHWIILDHQQRKTTYINGLNPEWNEKFDFPLLQPQLLQTNLIIEVYTCDSIGQDTCVGRLDLVLKDVDSNLFMNKVYTLCEVLKVYTVNFSDLGEMCIGLQYEISQCLKIHVIEIRNLNLSKVLNSVNENGIDVTVYVILRGKIIKNEAFPSQGELKSLYFDRTVIVNLKKEDSLEDVQIYFQLRHLNQHGLKQVLGEISIGSKSTQNTGIKHWLNLCKNPLEVNIMWHMWNPVS</sequence>
<feature type="transmembrane region" description="Helical" evidence="1">
    <location>
        <begin position="37"/>
        <end position="64"/>
    </location>
</feature>
<protein>
    <submittedName>
        <fullName evidence="4">C2 domain-containing protein</fullName>
    </submittedName>
</protein>
<dbReference type="CDD" id="cd00030">
    <property type="entry name" value="C2"/>
    <property type="match status" value="1"/>
</dbReference>
<reference evidence="3" key="1">
    <citation type="submission" date="2022-06" db="EMBL/GenBank/DDBJ databases">
        <authorList>
            <person name="Berger JAMES D."/>
            <person name="Berger JAMES D."/>
        </authorList>
    </citation>
    <scope>NUCLEOTIDE SEQUENCE [LARGE SCALE GENOMIC DNA]</scope>
</reference>
<dbReference type="InterPro" id="IPR035892">
    <property type="entry name" value="C2_domain_sf"/>
</dbReference>
<dbReference type="Proteomes" id="UP000050795">
    <property type="component" value="Unassembled WGS sequence"/>
</dbReference>
<dbReference type="InterPro" id="IPR000008">
    <property type="entry name" value="C2_dom"/>
</dbReference>
<evidence type="ECO:0000259" key="2">
    <source>
        <dbReference type="PROSITE" id="PS50004"/>
    </source>
</evidence>
<keyword evidence="1" id="KW-0812">Transmembrane</keyword>
<feature type="domain" description="C2" evidence="2">
    <location>
        <begin position="111"/>
        <end position="237"/>
    </location>
</feature>
<dbReference type="WBParaSite" id="TREG1_84620.1">
    <property type="protein sequence ID" value="TREG1_84620.1"/>
    <property type="gene ID" value="TREG1_84620"/>
</dbReference>
<evidence type="ECO:0000313" key="3">
    <source>
        <dbReference type="Proteomes" id="UP000050795"/>
    </source>
</evidence>
<name>A0AA85K8I8_TRIRE</name>
<reference evidence="4" key="2">
    <citation type="submission" date="2023-11" db="UniProtKB">
        <authorList>
            <consortium name="WormBaseParasite"/>
        </authorList>
    </citation>
    <scope>IDENTIFICATION</scope>
</reference>
<dbReference type="SMART" id="SM00239">
    <property type="entry name" value="C2"/>
    <property type="match status" value="1"/>
</dbReference>
<evidence type="ECO:0000256" key="1">
    <source>
        <dbReference type="SAM" id="Phobius"/>
    </source>
</evidence>
<dbReference type="AlphaFoldDB" id="A0AA85K8I8"/>
<keyword evidence="1" id="KW-0472">Membrane</keyword>
<keyword evidence="3" id="KW-1185">Reference proteome</keyword>
<dbReference type="PROSITE" id="PS50004">
    <property type="entry name" value="C2"/>
    <property type="match status" value="1"/>
</dbReference>